<evidence type="ECO:0000313" key="4">
    <source>
        <dbReference type="EMBL" id="GET86929.1"/>
    </source>
</evidence>
<organism evidence="4 5">
    <name type="scientific">Leishmania tarentolae</name>
    <name type="common">Sauroleishmania tarentolae</name>
    <dbReference type="NCBI Taxonomy" id="5689"/>
    <lineage>
        <taxon>Eukaryota</taxon>
        <taxon>Discoba</taxon>
        <taxon>Euglenozoa</taxon>
        <taxon>Kinetoplastea</taxon>
        <taxon>Metakinetoplastina</taxon>
        <taxon>Trypanosomatida</taxon>
        <taxon>Trypanosomatidae</taxon>
        <taxon>Leishmaniinae</taxon>
        <taxon>Leishmania</taxon>
        <taxon>lizard Leishmania</taxon>
    </lineage>
</organism>
<accession>A0A640KHF8</accession>
<dbReference type="GO" id="GO:0000049">
    <property type="term" value="F:tRNA binding"/>
    <property type="evidence" value="ECO:0007669"/>
    <property type="project" value="InterPro"/>
</dbReference>
<evidence type="ECO:0000313" key="5">
    <source>
        <dbReference type="Proteomes" id="UP000419144"/>
    </source>
</evidence>
<feature type="region of interest" description="Disordered" evidence="3">
    <location>
        <begin position="86"/>
        <end position="108"/>
    </location>
</feature>
<evidence type="ECO:0000256" key="2">
    <source>
        <dbReference type="ARBA" id="ARBA00022694"/>
    </source>
</evidence>
<evidence type="ECO:0000256" key="3">
    <source>
        <dbReference type="SAM" id="MobiDB-lite"/>
    </source>
</evidence>
<dbReference type="GO" id="GO:0005829">
    <property type="term" value="C:cytosol"/>
    <property type="evidence" value="ECO:0007669"/>
    <property type="project" value="TreeGrafter"/>
</dbReference>
<keyword evidence="5" id="KW-1185">Reference proteome</keyword>
<proteinExistence type="predicted"/>
<dbReference type="OrthoDB" id="25129at2759"/>
<feature type="region of interest" description="Disordered" evidence="3">
    <location>
        <begin position="186"/>
        <end position="253"/>
    </location>
</feature>
<feature type="region of interest" description="Disordered" evidence="3">
    <location>
        <begin position="132"/>
        <end position="155"/>
    </location>
</feature>
<dbReference type="PANTHER" id="PTHR20882:SF14">
    <property type="entry name" value="CYTOPLASMIC TRNA 2-THIOLATION PROTEIN 2"/>
    <property type="match status" value="1"/>
</dbReference>
<name>A0A640KHF8_LEITA</name>
<feature type="region of interest" description="Disordered" evidence="3">
    <location>
        <begin position="638"/>
        <end position="657"/>
    </location>
</feature>
<dbReference type="GO" id="GO:0002143">
    <property type="term" value="P:tRNA wobble position uridine thiolation"/>
    <property type="evidence" value="ECO:0007669"/>
    <property type="project" value="TreeGrafter"/>
</dbReference>
<dbReference type="Gene3D" id="3.40.50.620">
    <property type="entry name" value="HUPs"/>
    <property type="match status" value="1"/>
</dbReference>
<evidence type="ECO:0008006" key="6">
    <source>
        <dbReference type="Google" id="ProtNLM"/>
    </source>
</evidence>
<keyword evidence="1" id="KW-0963">Cytoplasm</keyword>
<dbReference type="EMBL" id="BLBS01000017">
    <property type="protein sequence ID" value="GET86929.1"/>
    <property type="molecule type" value="Genomic_DNA"/>
</dbReference>
<feature type="region of interest" description="Disordered" evidence="3">
    <location>
        <begin position="505"/>
        <end position="540"/>
    </location>
</feature>
<sequence>MTQCFKCKQAIGTVVSRDGPTKLYCSDCFLAYCAGVVRENAFQQCRVPSGTPLAVAVSGGPNSMMLLRELGQLRYKARDQIRRQQLLQQRQAHTEGGHSGITTASSSPAMGTSLASSVILLPFHLCEDDLVLPPPLPQSPSSPSSSSLHEVSGRHEAIQQVRSVMEEQFTTLRKYVQQQPPRWIYHGEAPCGHKKSKKKRNDITAAPSTGAARACGANVPTSEPRGSGGHGGSSSTSASSLQPLQQCRSEGTGEAAATTAHLFDDVEMRIFRYRDFLSDSYLSEVRYALHTSRLSLSDREALYARVRQQTLCRAAQRVCQEHRQHEAAAVVDGGVAQAEVTRQDQADLPEQQELFDGLAGSPVMNSKKQAHLLVGSNAVRCATAALEALVMGAGGEGVVHSAGFRSFTHEVVCLRPLRTLLPKETIVYTRLCGIVSTYTPALCTGTATRSVHRTLEQFVLNMMASYRTMIFNVLNTVQRLEVHPAAIQNLLRRIDHVEASHAQVKGAGSAEAGSRQSAGKTTGKALPARTAQQNRDDLRMSAPLHVHRSLRGVNLKEANIHSDIAMCCVCGCPSSIASCYRDQNANTVSRQLELFAMSGTASFTVADAASPSGTSPTTADCFVCYACQGLADDWPSSVFGQDNTTENSERGHGSLTTAGAASRHGAIASKAAVFQLCTLFH</sequence>
<dbReference type="PANTHER" id="PTHR20882">
    <property type="entry name" value="CYTOPLASMIC TRNA 2-THIOLATION PROTEIN 2"/>
    <property type="match status" value="1"/>
</dbReference>
<dbReference type="Proteomes" id="UP000419144">
    <property type="component" value="Unassembled WGS sequence"/>
</dbReference>
<dbReference type="InterPro" id="IPR019407">
    <property type="entry name" value="CTU2"/>
</dbReference>
<dbReference type="GO" id="GO:0016783">
    <property type="term" value="F:sulfurtransferase activity"/>
    <property type="evidence" value="ECO:0007669"/>
    <property type="project" value="TreeGrafter"/>
</dbReference>
<reference evidence="4" key="1">
    <citation type="submission" date="2019-11" db="EMBL/GenBank/DDBJ databases">
        <title>Leishmania tarentolae CDS.</title>
        <authorList>
            <person name="Goto Y."/>
            <person name="Yamagishi J."/>
        </authorList>
    </citation>
    <scope>NUCLEOTIDE SEQUENCE [LARGE SCALE GENOMIC DNA]</scope>
    <source>
        <strain evidence="4">Parrot Tar II</strain>
    </source>
</reference>
<dbReference type="VEuPathDB" id="TriTrypDB:LtaPh_1306900"/>
<dbReference type="InterPro" id="IPR014729">
    <property type="entry name" value="Rossmann-like_a/b/a_fold"/>
</dbReference>
<gene>
    <name evidence="4" type="ORF">LtaPh_1306900</name>
</gene>
<comment type="caution">
    <text evidence="4">The sequence shown here is derived from an EMBL/GenBank/DDBJ whole genome shotgun (WGS) entry which is preliminary data.</text>
</comment>
<dbReference type="AlphaFoldDB" id="A0A640KHF8"/>
<keyword evidence="2" id="KW-0819">tRNA processing</keyword>
<protein>
    <recommendedName>
        <fullName evidence="6">Cytoplasmic tRNA 2-thiolation protein 2</fullName>
    </recommendedName>
</protein>
<evidence type="ECO:0000256" key="1">
    <source>
        <dbReference type="ARBA" id="ARBA00022490"/>
    </source>
</evidence>